<dbReference type="InterPro" id="IPR036047">
    <property type="entry name" value="F-box-like_dom_sf"/>
</dbReference>
<feature type="non-terminal residue" evidence="2">
    <location>
        <position position="1"/>
    </location>
</feature>
<name>A0AAV5WTZ9_9BILA</name>
<dbReference type="PROSITE" id="PS50181">
    <property type="entry name" value="FBOX"/>
    <property type="match status" value="1"/>
</dbReference>
<proteinExistence type="predicted"/>
<dbReference type="SUPFAM" id="SSF81383">
    <property type="entry name" value="F-box domain"/>
    <property type="match status" value="1"/>
</dbReference>
<evidence type="ECO:0000259" key="1">
    <source>
        <dbReference type="PROSITE" id="PS50181"/>
    </source>
</evidence>
<evidence type="ECO:0000313" key="3">
    <source>
        <dbReference type="Proteomes" id="UP001432322"/>
    </source>
</evidence>
<feature type="domain" description="F-box" evidence="1">
    <location>
        <begin position="1"/>
        <end position="57"/>
    </location>
</feature>
<keyword evidence="3" id="KW-1185">Reference proteome</keyword>
<reference evidence="2" key="1">
    <citation type="submission" date="2023-10" db="EMBL/GenBank/DDBJ databases">
        <title>Genome assembly of Pristionchus species.</title>
        <authorList>
            <person name="Yoshida K."/>
            <person name="Sommer R.J."/>
        </authorList>
    </citation>
    <scope>NUCLEOTIDE SEQUENCE</scope>
    <source>
        <strain evidence="2">RS5133</strain>
    </source>
</reference>
<accession>A0AAV5WTZ9</accession>
<sequence length="273" mass="30995">STLEPLPNHLLSHILSFVPIADRIRVGECSKTLAAAVANCDLFLPDSIPIRIMFRQVGVIRPGQDDITEVSSEDEMHIVVGKLSVEGTNLIELDRLFRRLCNKVHTRFLEMACDDMPLIPIDLFEQATSRFIYKELRLNLNRRIPRNLDEFCDRFACENLCLTNMSLDADMLLGLPAMNRLVSVLMLEMDDQTLLALVAQQNHRSLTGILDLVDPNTVIDVLQASKGGGNWSFVQLLIPDPSLDRVLALLGYRQFDYVEGSLAHYQHYSWRLF</sequence>
<protein>
    <recommendedName>
        <fullName evidence="1">F-box domain-containing protein</fullName>
    </recommendedName>
</protein>
<dbReference type="EMBL" id="BTSY01000006">
    <property type="protein sequence ID" value="GMT34090.1"/>
    <property type="molecule type" value="Genomic_DNA"/>
</dbReference>
<organism evidence="2 3">
    <name type="scientific">Pristionchus fissidentatus</name>
    <dbReference type="NCBI Taxonomy" id="1538716"/>
    <lineage>
        <taxon>Eukaryota</taxon>
        <taxon>Metazoa</taxon>
        <taxon>Ecdysozoa</taxon>
        <taxon>Nematoda</taxon>
        <taxon>Chromadorea</taxon>
        <taxon>Rhabditida</taxon>
        <taxon>Rhabditina</taxon>
        <taxon>Diplogasteromorpha</taxon>
        <taxon>Diplogasteroidea</taxon>
        <taxon>Neodiplogasteridae</taxon>
        <taxon>Pristionchus</taxon>
    </lineage>
</organism>
<dbReference type="SMART" id="SM00256">
    <property type="entry name" value="FBOX"/>
    <property type="match status" value="1"/>
</dbReference>
<feature type="non-terminal residue" evidence="2">
    <location>
        <position position="273"/>
    </location>
</feature>
<dbReference type="InterPro" id="IPR001810">
    <property type="entry name" value="F-box_dom"/>
</dbReference>
<comment type="caution">
    <text evidence="2">The sequence shown here is derived from an EMBL/GenBank/DDBJ whole genome shotgun (WGS) entry which is preliminary data.</text>
</comment>
<dbReference type="AlphaFoldDB" id="A0AAV5WTZ9"/>
<dbReference type="CDD" id="cd09917">
    <property type="entry name" value="F-box_SF"/>
    <property type="match status" value="1"/>
</dbReference>
<dbReference type="Pfam" id="PF00646">
    <property type="entry name" value="F-box"/>
    <property type="match status" value="1"/>
</dbReference>
<dbReference type="Proteomes" id="UP001432322">
    <property type="component" value="Unassembled WGS sequence"/>
</dbReference>
<gene>
    <name evidence="2" type="ORF">PFISCL1PPCAC_25387</name>
</gene>
<evidence type="ECO:0000313" key="2">
    <source>
        <dbReference type="EMBL" id="GMT34090.1"/>
    </source>
</evidence>